<evidence type="ECO:0000256" key="5">
    <source>
        <dbReference type="ARBA" id="ARBA00023015"/>
    </source>
</evidence>
<dbReference type="GO" id="GO:0003677">
    <property type="term" value="F:DNA binding"/>
    <property type="evidence" value="ECO:0007669"/>
    <property type="project" value="InterPro"/>
</dbReference>
<dbReference type="GO" id="GO:0016846">
    <property type="term" value="F:carbon-sulfur lyase activity"/>
    <property type="evidence" value="ECO:0007669"/>
    <property type="project" value="InterPro"/>
</dbReference>
<dbReference type="Pfam" id="PF04082">
    <property type="entry name" value="Fungal_trans"/>
    <property type="match status" value="1"/>
</dbReference>
<dbReference type="Proteomes" id="UP000219602">
    <property type="component" value="Chromosome 13"/>
</dbReference>
<protein>
    <recommendedName>
        <fullName evidence="8">Zn(2)-C6 fungal-type domain-containing protein</fullName>
    </recommendedName>
</protein>
<feature type="domain" description="Zn(2)-C6 fungal-type" evidence="8">
    <location>
        <begin position="11"/>
        <end position="41"/>
    </location>
</feature>
<dbReference type="InterPro" id="IPR050815">
    <property type="entry name" value="TF_fung"/>
</dbReference>
<reference evidence="9 10" key="2">
    <citation type="journal article" date="2017" name="Sci. Rep.">
        <title>A mobile pathogenicity chromosome in Fusarium oxysporum for infection of multiple cucurbit species.</title>
        <authorList>
            <person name="van Dam P."/>
            <person name="Fokkens L."/>
            <person name="Ayukawa Y."/>
            <person name="van der Gragt M."/>
            <person name="Ter Horst A."/>
            <person name="Brankovics B."/>
            <person name="Houterman P.M."/>
            <person name="Arie T."/>
            <person name="Rep M."/>
        </authorList>
    </citation>
    <scope>NUCLEOTIDE SEQUENCE [LARGE SCALE GENOMIC DNA]</scope>
    <source>
        <strain evidence="9 10">Forc016</strain>
    </source>
</reference>
<evidence type="ECO:0000259" key="8">
    <source>
        <dbReference type="PROSITE" id="PS50048"/>
    </source>
</evidence>
<proteinExistence type="inferred from homology"/>
<dbReference type="SUPFAM" id="SSF51316">
    <property type="entry name" value="Mss4-like"/>
    <property type="match status" value="1"/>
</dbReference>
<dbReference type="InterPro" id="IPR011057">
    <property type="entry name" value="Mss4-like_sf"/>
</dbReference>
<reference evidence="9 10" key="1">
    <citation type="journal article" date="2016" name="Environ. Microbiol.">
        <title>Effector profiles distinguish formae speciales of Fusarium oxysporum.</title>
        <authorList>
            <person name="van Dam P."/>
            <person name="Fokkens L."/>
            <person name="Schmidt S.M."/>
            <person name="Linmans J.H."/>
            <person name="Kistler H.C."/>
            <person name="Ma L.J."/>
            <person name="Rep M."/>
        </authorList>
    </citation>
    <scope>NUCLEOTIDE SEQUENCE [LARGE SCALE GENOMIC DNA]</scope>
    <source>
        <strain evidence="9 10">Forc016</strain>
    </source>
</reference>
<comment type="caution">
    <text evidence="9">The sequence shown here is derived from an EMBL/GenBank/DDBJ whole genome shotgun (WGS) entry which is preliminary data.</text>
</comment>
<dbReference type="GO" id="GO:0000981">
    <property type="term" value="F:DNA-binding transcription factor activity, RNA polymerase II-specific"/>
    <property type="evidence" value="ECO:0007669"/>
    <property type="project" value="InterPro"/>
</dbReference>
<dbReference type="InterPro" id="IPR007219">
    <property type="entry name" value="XnlR_reg_dom"/>
</dbReference>
<dbReference type="SMART" id="SM00066">
    <property type="entry name" value="GAL4"/>
    <property type="match status" value="1"/>
</dbReference>
<dbReference type="CDD" id="cd12148">
    <property type="entry name" value="fungal_TF_MHR"/>
    <property type="match status" value="1"/>
</dbReference>
<comment type="subcellular location">
    <subcellularLocation>
        <location evidence="1">Nucleus</location>
    </subcellularLocation>
</comment>
<organism evidence="9 10">
    <name type="scientific">Fusarium oxysporum f. sp. radicis-cucumerinum</name>
    <dbReference type="NCBI Taxonomy" id="327505"/>
    <lineage>
        <taxon>Eukaryota</taxon>
        <taxon>Fungi</taxon>
        <taxon>Dikarya</taxon>
        <taxon>Ascomycota</taxon>
        <taxon>Pezizomycotina</taxon>
        <taxon>Sordariomycetes</taxon>
        <taxon>Hypocreomycetidae</taxon>
        <taxon>Hypocreales</taxon>
        <taxon>Nectriaceae</taxon>
        <taxon>Fusarium</taxon>
        <taxon>Fusarium oxysporum species complex</taxon>
    </lineage>
</organism>
<dbReference type="Pfam" id="PF04828">
    <property type="entry name" value="GFA"/>
    <property type="match status" value="1"/>
</dbReference>
<gene>
    <name evidence="9" type="ORF">AU210_015492</name>
</gene>
<keyword evidence="5" id="KW-0805">Transcription regulation</keyword>
<dbReference type="Pfam" id="PF00172">
    <property type="entry name" value="Zn_clus"/>
    <property type="match status" value="1"/>
</dbReference>
<dbReference type="PROSITE" id="PS00463">
    <property type="entry name" value="ZN2_CY6_FUNGAL_1"/>
    <property type="match status" value="1"/>
</dbReference>
<keyword evidence="7" id="KW-0539">Nucleus</keyword>
<evidence type="ECO:0000256" key="2">
    <source>
        <dbReference type="ARBA" id="ARBA00005495"/>
    </source>
</evidence>
<evidence type="ECO:0000256" key="7">
    <source>
        <dbReference type="ARBA" id="ARBA00023242"/>
    </source>
</evidence>
<accession>A0A2H3G857</accession>
<evidence type="ECO:0000313" key="9">
    <source>
        <dbReference type="EMBL" id="PCD23978.1"/>
    </source>
</evidence>
<evidence type="ECO:0000313" key="10">
    <source>
        <dbReference type="Proteomes" id="UP000219602"/>
    </source>
</evidence>
<dbReference type="InterPro" id="IPR001138">
    <property type="entry name" value="Zn2Cys6_DnaBD"/>
</dbReference>
<dbReference type="GO" id="GO:0006351">
    <property type="term" value="P:DNA-templated transcription"/>
    <property type="evidence" value="ECO:0007669"/>
    <property type="project" value="InterPro"/>
</dbReference>
<evidence type="ECO:0000256" key="1">
    <source>
        <dbReference type="ARBA" id="ARBA00004123"/>
    </source>
</evidence>
<dbReference type="CDD" id="cd00067">
    <property type="entry name" value="GAL4"/>
    <property type="match status" value="1"/>
</dbReference>
<dbReference type="EMBL" id="MABQ02000011">
    <property type="protein sequence ID" value="PCD23978.1"/>
    <property type="molecule type" value="Genomic_DNA"/>
</dbReference>
<dbReference type="GO" id="GO:0005634">
    <property type="term" value="C:nucleus"/>
    <property type="evidence" value="ECO:0007669"/>
    <property type="project" value="UniProtKB-SubCell"/>
</dbReference>
<evidence type="ECO:0000256" key="3">
    <source>
        <dbReference type="ARBA" id="ARBA00022723"/>
    </source>
</evidence>
<name>A0A2H3G857_FUSOX</name>
<dbReference type="InterPro" id="IPR036864">
    <property type="entry name" value="Zn2-C6_fun-type_DNA-bd_sf"/>
</dbReference>
<dbReference type="PROSITE" id="PS50048">
    <property type="entry name" value="ZN2_CY6_FUNGAL_2"/>
    <property type="match status" value="1"/>
</dbReference>
<dbReference type="PANTHER" id="PTHR47338:SF20">
    <property type="entry name" value="ZN(II)2CYS6 TRANSCRIPTION FACTOR (EUROFUNG)"/>
    <property type="match status" value="1"/>
</dbReference>
<dbReference type="GO" id="GO:0008270">
    <property type="term" value="F:zinc ion binding"/>
    <property type="evidence" value="ECO:0007669"/>
    <property type="project" value="InterPro"/>
</dbReference>
<dbReference type="PANTHER" id="PTHR47338">
    <property type="entry name" value="ZN(II)2CYS6 TRANSCRIPTION FACTOR (EUROFUNG)-RELATED"/>
    <property type="match status" value="1"/>
</dbReference>
<keyword evidence="4" id="KW-0862">Zinc</keyword>
<keyword evidence="6" id="KW-0804">Transcription</keyword>
<dbReference type="Gene3D" id="2.170.150.70">
    <property type="match status" value="1"/>
</dbReference>
<evidence type="ECO:0000256" key="6">
    <source>
        <dbReference type="ARBA" id="ARBA00023163"/>
    </source>
</evidence>
<evidence type="ECO:0000256" key="4">
    <source>
        <dbReference type="ARBA" id="ARBA00022833"/>
    </source>
</evidence>
<comment type="similarity">
    <text evidence="2">Belongs to the Gfa family.</text>
</comment>
<dbReference type="AlphaFoldDB" id="A0A2H3G857"/>
<keyword evidence="3" id="KW-0479">Metal-binding</keyword>
<sequence>MASPDQLAQGSCFNCRRQKQRCDRLLPQCSRCASKRVTCDYKATPRSQPSIFSPGTQVEPVELVHLRDSCSFDLSPLAERYLVWAACASDSDRDDESSRGQPTLSSLIQDIFTAGGVDLRTTIETYFSIAHNWLPILDKEQLYFDTSQLLGRPDYQNDVHALLLLCIYIFIQPPCQHPNHSVKTALYRNAKRMFFLLQLSSHGSDIGLLQSGLLLVTYGLGHGLSKDAYGTLSVCTSLAQQLSPAESKLDECSQDKGPRPEITKLDLCWSGIILLDSTITLSHFEPRIPQFVGLNRRFVGLAIGEAEAEDLYGDDLSRKFLARAQVALRIGKILDAVVSSDPMQREEAETDLHKLVSSLISRTQGKSFPLCETVAMALSALAILYSLQNPQISAHSSPETRSAVQCVHNMIFDTFHTEGEILRSRGWSNTSRPCFLGICCLQGAAIRVDKLYVDGLTSEHLEELRCTLEAFSTRWKLGESFAQALNNRRDSDPRTYPHLGDSGKLYHHNFCGNCGTEVFGVPEAAPEVLSIKVGSLDSQYRNIGPMHAELFVGNRVNYVQPLEGLKQYDGMLPL</sequence>
<dbReference type="Gene3D" id="4.10.240.10">
    <property type="entry name" value="Zn(2)-C6 fungal-type DNA-binding domain"/>
    <property type="match status" value="1"/>
</dbReference>
<dbReference type="SUPFAM" id="SSF57701">
    <property type="entry name" value="Zn2/Cys6 DNA-binding domain"/>
    <property type="match status" value="1"/>
</dbReference>
<dbReference type="InterPro" id="IPR006913">
    <property type="entry name" value="CENP-V/GFA"/>
</dbReference>